<evidence type="ECO:0000259" key="2">
    <source>
        <dbReference type="Pfam" id="PF00534"/>
    </source>
</evidence>
<dbReference type="Proteomes" id="UP001500840">
    <property type="component" value="Unassembled WGS sequence"/>
</dbReference>
<feature type="domain" description="Glycosyl transferase family 1" evidence="2">
    <location>
        <begin position="192"/>
        <end position="354"/>
    </location>
</feature>
<dbReference type="SUPFAM" id="SSF53756">
    <property type="entry name" value="UDP-Glycosyltransferase/glycogen phosphorylase"/>
    <property type="match status" value="1"/>
</dbReference>
<proteinExistence type="predicted"/>
<dbReference type="RefSeq" id="WP_345328323.1">
    <property type="nucleotide sequence ID" value="NZ_BAABGA010000120.1"/>
</dbReference>
<protein>
    <recommendedName>
        <fullName evidence="2">Glycosyl transferase family 1 domain-containing protein</fullName>
    </recommendedName>
</protein>
<keyword evidence="4" id="KW-1185">Reference proteome</keyword>
<evidence type="ECO:0000256" key="1">
    <source>
        <dbReference type="ARBA" id="ARBA00022679"/>
    </source>
</evidence>
<dbReference type="PANTHER" id="PTHR46401">
    <property type="entry name" value="GLYCOSYLTRANSFERASE WBBK-RELATED"/>
    <property type="match status" value="1"/>
</dbReference>
<keyword evidence="1" id="KW-0808">Transferase</keyword>
<gene>
    <name evidence="3" type="ORF">GCM10023156_69150</name>
</gene>
<name>A0ABP8NWQ4_9BACT</name>
<dbReference type="Gene3D" id="3.40.50.2000">
    <property type="entry name" value="Glycogen Phosphorylase B"/>
    <property type="match status" value="2"/>
</dbReference>
<reference evidence="4" key="1">
    <citation type="journal article" date="2019" name="Int. J. Syst. Evol. Microbiol.">
        <title>The Global Catalogue of Microorganisms (GCM) 10K type strain sequencing project: providing services to taxonomists for standard genome sequencing and annotation.</title>
        <authorList>
            <consortium name="The Broad Institute Genomics Platform"/>
            <consortium name="The Broad Institute Genome Sequencing Center for Infectious Disease"/>
            <person name="Wu L."/>
            <person name="Ma J."/>
        </authorList>
    </citation>
    <scope>NUCLEOTIDE SEQUENCE [LARGE SCALE GENOMIC DNA]</scope>
    <source>
        <strain evidence="4">JCM 17759</strain>
    </source>
</reference>
<dbReference type="PANTHER" id="PTHR46401:SF2">
    <property type="entry name" value="GLYCOSYLTRANSFERASE WBBK-RELATED"/>
    <property type="match status" value="1"/>
</dbReference>
<dbReference type="EMBL" id="BAABGA010000120">
    <property type="protein sequence ID" value="GAA4472517.1"/>
    <property type="molecule type" value="Genomic_DNA"/>
</dbReference>
<sequence length="403" mass="45300">MRLLFVHHAGDVRETYHRLAAGGLETYHAQRYSMDSYAALSKLVDEFAVMTSTTDEPYDEVLPNGVRAIGAGLASGANSATMIERISQIQPTHLAVHPIDQTVIRWIAKQRIQTITTFANTLAREKCGFPRNIVREAKARRTARALNRENFRWVGSYGINSSRELARLGVKPEKIIPWDYLIDSDPGRFTAKPSPSNRDHFTLCYVGTVSEGKGVAEMIEAVAILKSRSFKVTLKLVGPDTANFARDHCTRYDVQDRVELMGLMPSDSIEPLMNECDLVIVPSRHDYPEGFPLVIHHALRACTPTIASDHPMFTSHLKHCENAMLFPQKDAVQMAGCIEQVLTTAELYESISAASHATWKRLRLPVKWGDLVSRWIRNNADDQQWLSEHSLANFRDHHCPSSP</sequence>
<evidence type="ECO:0000313" key="3">
    <source>
        <dbReference type="EMBL" id="GAA4472517.1"/>
    </source>
</evidence>
<evidence type="ECO:0000313" key="4">
    <source>
        <dbReference type="Proteomes" id="UP001500840"/>
    </source>
</evidence>
<accession>A0ABP8NWQ4</accession>
<organism evidence="3 4">
    <name type="scientific">Novipirellula rosea</name>
    <dbReference type="NCBI Taxonomy" id="1031540"/>
    <lineage>
        <taxon>Bacteria</taxon>
        <taxon>Pseudomonadati</taxon>
        <taxon>Planctomycetota</taxon>
        <taxon>Planctomycetia</taxon>
        <taxon>Pirellulales</taxon>
        <taxon>Pirellulaceae</taxon>
        <taxon>Novipirellula</taxon>
    </lineage>
</organism>
<comment type="caution">
    <text evidence="3">The sequence shown here is derived from an EMBL/GenBank/DDBJ whole genome shotgun (WGS) entry which is preliminary data.</text>
</comment>
<dbReference type="Pfam" id="PF00534">
    <property type="entry name" value="Glycos_transf_1"/>
    <property type="match status" value="1"/>
</dbReference>
<dbReference type="CDD" id="cd03801">
    <property type="entry name" value="GT4_PimA-like"/>
    <property type="match status" value="1"/>
</dbReference>
<dbReference type="InterPro" id="IPR001296">
    <property type="entry name" value="Glyco_trans_1"/>
</dbReference>